<sequence length="80" mass="9255">MTVLEACDTLEAAARDDGFSLIETYTLEDKAIFYVNHIQRHIVDLEDPIGCSYQQTGWSAAISRCLRCRRQKVNTHYEHH</sequence>
<organism evidence="1 2">
    <name type="scientific">Phytophthora oleae</name>
    <dbReference type="NCBI Taxonomy" id="2107226"/>
    <lineage>
        <taxon>Eukaryota</taxon>
        <taxon>Sar</taxon>
        <taxon>Stramenopiles</taxon>
        <taxon>Oomycota</taxon>
        <taxon>Peronosporomycetes</taxon>
        <taxon>Peronosporales</taxon>
        <taxon>Peronosporaceae</taxon>
        <taxon>Phytophthora</taxon>
    </lineage>
</organism>
<proteinExistence type="predicted"/>
<evidence type="ECO:0000313" key="2">
    <source>
        <dbReference type="Proteomes" id="UP001632037"/>
    </source>
</evidence>
<dbReference type="Proteomes" id="UP001632037">
    <property type="component" value="Unassembled WGS sequence"/>
</dbReference>
<protein>
    <submittedName>
        <fullName evidence="1">Uncharacterized protein</fullName>
    </submittedName>
</protein>
<keyword evidence="2" id="KW-1185">Reference proteome</keyword>
<evidence type="ECO:0000313" key="1">
    <source>
        <dbReference type="EMBL" id="KAL3667466.1"/>
    </source>
</evidence>
<dbReference type="EMBL" id="JBIMZQ010000014">
    <property type="protein sequence ID" value="KAL3667466.1"/>
    <property type="molecule type" value="Genomic_DNA"/>
</dbReference>
<gene>
    <name evidence="1" type="ORF">V7S43_007688</name>
</gene>
<reference evidence="1 2" key="1">
    <citation type="submission" date="2024-09" db="EMBL/GenBank/DDBJ databases">
        <title>Genome sequencing and assembly of Phytophthora oleae, isolate VK10A, causative agent of rot of olive drupes.</title>
        <authorList>
            <person name="Conti Taguali S."/>
            <person name="Riolo M."/>
            <person name="La Spada F."/>
            <person name="Cacciola S.O."/>
            <person name="Dionisio G."/>
        </authorList>
    </citation>
    <scope>NUCLEOTIDE SEQUENCE [LARGE SCALE GENOMIC DNA]</scope>
    <source>
        <strain evidence="1 2">VK10A</strain>
    </source>
</reference>
<accession>A0ABD3FP12</accession>
<dbReference type="AlphaFoldDB" id="A0ABD3FP12"/>
<name>A0ABD3FP12_9STRA</name>
<comment type="caution">
    <text evidence="1">The sequence shown here is derived from an EMBL/GenBank/DDBJ whole genome shotgun (WGS) entry which is preliminary data.</text>
</comment>